<evidence type="ECO:0000313" key="8">
    <source>
        <dbReference type="Proteomes" id="UP000702544"/>
    </source>
</evidence>
<evidence type="ECO:0000256" key="4">
    <source>
        <dbReference type="ARBA" id="ARBA00022729"/>
    </source>
</evidence>
<dbReference type="PROSITE" id="PS51257">
    <property type="entry name" value="PROKAR_LIPOPROTEIN"/>
    <property type="match status" value="1"/>
</dbReference>
<dbReference type="InterPro" id="IPR043504">
    <property type="entry name" value="Peptidase_S1_PA_chymotrypsin"/>
</dbReference>
<keyword evidence="6" id="KW-0720">Serine protease</keyword>
<dbReference type="GO" id="GO:0008239">
    <property type="term" value="F:dipeptidyl-peptidase activity"/>
    <property type="evidence" value="ECO:0007669"/>
    <property type="project" value="UniProtKB-UniRule"/>
</dbReference>
<keyword evidence="3 6" id="KW-0645">Protease</keyword>
<evidence type="ECO:0000313" key="7">
    <source>
        <dbReference type="EMBL" id="NIR76288.1"/>
    </source>
</evidence>
<dbReference type="EC" id="3.4.14.-" evidence="6"/>
<name>A0AAE4ZAX4_9BACT</name>
<dbReference type="PANTHER" id="PTHR38469">
    <property type="entry name" value="PERIPLASMIC PEPTIDASE SUBFAMILY S1B"/>
    <property type="match status" value="1"/>
</dbReference>
<feature type="chain" id="PRO_5041775259" description="Dipeptidyl-peptidase" evidence="6">
    <location>
        <begin position="30"/>
        <end position="745"/>
    </location>
</feature>
<dbReference type="GO" id="GO:0006508">
    <property type="term" value="P:proteolysis"/>
    <property type="evidence" value="ECO:0007669"/>
    <property type="project" value="UniProtKB-KW"/>
</dbReference>
<dbReference type="Gene3D" id="2.40.10.10">
    <property type="entry name" value="Trypsin-like serine proteases"/>
    <property type="match status" value="1"/>
</dbReference>
<feature type="signal peptide" evidence="6">
    <location>
        <begin position="1"/>
        <end position="29"/>
    </location>
</feature>
<comment type="similarity">
    <text evidence="1 6">Belongs to the peptidase S46 family.</text>
</comment>
<evidence type="ECO:0000256" key="2">
    <source>
        <dbReference type="ARBA" id="ARBA00022438"/>
    </source>
</evidence>
<sequence length="745" mass="81384">MKNLIHLPGPNRLALAVAAWLFLGCSSTAPVEQEPAPATTPAPEAEESAVAPMPAFTVPPMPSLEDVEAGRFINGKMWTFEYAPLEYFAETYGFQPDQEWFEKARLGALRIQGCSASFVSPHGLVLTNHHCARGSVTEVSEPDENLLDNGFYALGLSDERPSSQTADQLIEIVDVTDRVRAATATVPEAEMAQAAEAASSTIADSMTAARGGAEAGIMVEVIALWNGARYSAYVFRRYDDVRLVLAPELQIGFFGGDPDNFTYPRYNLDMSFYRIYGEDGEPLESNNHFTWSEDGVEQGDAVFVIGNPGGSSRLQTVSQLEFRRAVGDKTLLGFLDTRLPVLKAYLAADPEGAEEQDLRNTIFSLENTQKAYRGIWEGLFNPEYMAQLADAEADFRAALQADPELSAEYGGLFDRMADIQAQKIALGPQYGTTFALGSPNWTSATMLRALYAYLYLTRQAESFKTQLLAVETKHPVLERGMLEARLRDIQKYLSPEHEVTTQLLQGRTAEETAEALISHSVLADSARAADAVESGTLTLEDPAVQAMAQLFEPTRNVQATYGALNEDEEVIEQQLGQAHFGVYGTTMPPDATFSLRIADGRVEGYEYNGTVAPIHTTFYGLYDRYYSHGGPGTPWDLPAGWLAPPDAFDPATPLNFVTTADIIGGNSGSPVINDDLEVVGLIFDGNIESLPGDYIYDPEVNRSVAVDVRGILEALDDIYDADRIVLELTTGRMVATEAEADAVRR</sequence>
<keyword evidence="4 6" id="KW-0732">Signal</keyword>
<evidence type="ECO:0000256" key="3">
    <source>
        <dbReference type="ARBA" id="ARBA00022670"/>
    </source>
</evidence>
<accession>A0AAE4ZAX4</accession>
<evidence type="ECO:0000256" key="5">
    <source>
        <dbReference type="ARBA" id="ARBA00022801"/>
    </source>
</evidence>
<protein>
    <recommendedName>
        <fullName evidence="6">Dipeptidyl-peptidase</fullName>
        <ecNumber evidence="6">3.4.14.-</ecNumber>
    </recommendedName>
</protein>
<evidence type="ECO:0000256" key="1">
    <source>
        <dbReference type="ARBA" id="ARBA00010491"/>
    </source>
</evidence>
<proteinExistence type="inferred from homology"/>
<dbReference type="SUPFAM" id="SSF50494">
    <property type="entry name" value="Trypsin-like serine proteases"/>
    <property type="match status" value="1"/>
</dbReference>
<dbReference type="AlphaFoldDB" id="A0AAE4ZAX4"/>
<dbReference type="Pfam" id="PF10459">
    <property type="entry name" value="Peptidase_S46"/>
    <property type="match status" value="1"/>
</dbReference>
<reference evidence="7 8" key="1">
    <citation type="submission" date="2020-01" db="EMBL/GenBank/DDBJ databases">
        <title>Genomes assembled from Gulf of Kutch pelagic sediment metagenomes.</title>
        <authorList>
            <person name="Chandrashekar M."/>
            <person name="Mahajan M.S."/>
            <person name="Dave K.J."/>
            <person name="Vatsa P."/>
            <person name="Nathani N.M."/>
        </authorList>
    </citation>
    <scope>NUCLEOTIDE SEQUENCE [LARGE SCALE GENOMIC DNA]</scope>
    <source>
        <strain evidence="7">KS3-K002</strain>
    </source>
</reference>
<comment type="caution">
    <text evidence="7">The sequence shown here is derived from an EMBL/GenBank/DDBJ whole genome shotgun (WGS) entry which is preliminary data.</text>
</comment>
<dbReference type="GO" id="GO:0070009">
    <property type="term" value="F:serine-type aminopeptidase activity"/>
    <property type="evidence" value="ECO:0007669"/>
    <property type="project" value="UniProtKB-UniRule"/>
</dbReference>
<keyword evidence="5 6" id="KW-0378">Hydrolase</keyword>
<keyword evidence="2 6" id="KW-0031">Aminopeptidase</keyword>
<comment type="function">
    <text evidence="6">Catalyzes the removal of dipeptides from the N-terminus of oligopeptides.</text>
</comment>
<dbReference type="EMBL" id="JAACAK010000120">
    <property type="protein sequence ID" value="NIR76288.1"/>
    <property type="molecule type" value="Genomic_DNA"/>
</dbReference>
<dbReference type="InterPro" id="IPR019500">
    <property type="entry name" value="Pep_S46"/>
</dbReference>
<dbReference type="GO" id="GO:0043171">
    <property type="term" value="P:peptide catabolic process"/>
    <property type="evidence" value="ECO:0007669"/>
    <property type="project" value="UniProtKB-UniRule"/>
</dbReference>
<gene>
    <name evidence="7" type="ORF">GWO12_14435</name>
</gene>
<dbReference type="PANTHER" id="PTHR38469:SF1">
    <property type="entry name" value="PERIPLASMIC PEPTIDASE SUBFAMILY S1B"/>
    <property type="match status" value="1"/>
</dbReference>
<evidence type="ECO:0000256" key="6">
    <source>
        <dbReference type="RuleBase" id="RU366067"/>
    </source>
</evidence>
<dbReference type="Proteomes" id="UP000702544">
    <property type="component" value="Unassembled WGS sequence"/>
</dbReference>
<dbReference type="InterPro" id="IPR009003">
    <property type="entry name" value="Peptidase_S1_PA"/>
</dbReference>
<organism evidence="7 8">
    <name type="scientific">Candidatus Kutchimonas denitrificans</name>
    <dbReference type="NCBI Taxonomy" id="3056748"/>
    <lineage>
        <taxon>Bacteria</taxon>
        <taxon>Pseudomonadati</taxon>
        <taxon>Gemmatimonadota</taxon>
        <taxon>Gemmatimonadia</taxon>
        <taxon>Candidatus Palauibacterales</taxon>
        <taxon>Candidatus Palauibacteraceae</taxon>
        <taxon>Candidatus Kutchimonas</taxon>
    </lineage>
</organism>